<evidence type="ECO:0000256" key="5">
    <source>
        <dbReference type="ARBA" id="ARBA00023136"/>
    </source>
</evidence>
<dbReference type="Proteomes" id="UP000189818">
    <property type="component" value="Unassembled WGS sequence"/>
</dbReference>
<dbReference type="InterPro" id="IPR003838">
    <property type="entry name" value="ABC3_permease_C"/>
</dbReference>
<feature type="transmembrane region" description="Helical" evidence="6">
    <location>
        <begin position="471"/>
        <end position="492"/>
    </location>
</feature>
<evidence type="ECO:0000256" key="2">
    <source>
        <dbReference type="ARBA" id="ARBA00022475"/>
    </source>
</evidence>
<dbReference type="EMBL" id="FUYM01000001">
    <property type="protein sequence ID" value="SKB28342.1"/>
    <property type="molecule type" value="Genomic_DNA"/>
</dbReference>
<accession>A0A1T5A022</accession>
<gene>
    <name evidence="9" type="ORF">SAMN06295920_101426</name>
</gene>
<dbReference type="InterPro" id="IPR038766">
    <property type="entry name" value="Membrane_comp_ABC_pdt"/>
</dbReference>
<comment type="subcellular location">
    <subcellularLocation>
        <location evidence="1">Cell membrane</location>
        <topology evidence="1">Multi-pass membrane protein</topology>
    </subcellularLocation>
</comment>
<dbReference type="Pfam" id="PF02687">
    <property type="entry name" value="FtsX"/>
    <property type="match status" value="2"/>
</dbReference>
<dbReference type="InterPro" id="IPR025857">
    <property type="entry name" value="MacB_PCD"/>
</dbReference>
<feature type="transmembrane region" description="Helical" evidence="6">
    <location>
        <begin position="759"/>
        <end position="782"/>
    </location>
</feature>
<dbReference type="GO" id="GO:0005886">
    <property type="term" value="C:plasma membrane"/>
    <property type="evidence" value="ECO:0007669"/>
    <property type="project" value="UniProtKB-SubCell"/>
</dbReference>
<keyword evidence="2" id="KW-1003">Cell membrane</keyword>
<keyword evidence="5 6" id="KW-0472">Membrane</keyword>
<dbReference type="PANTHER" id="PTHR30287:SF1">
    <property type="entry name" value="INNER MEMBRANE PROTEIN"/>
    <property type="match status" value="1"/>
</dbReference>
<feature type="transmembrane region" description="Helical" evidence="6">
    <location>
        <begin position="346"/>
        <end position="370"/>
    </location>
</feature>
<evidence type="ECO:0000256" key="6">
    <source>
        <dbReference type="SAM" id="Phobius"/>
    </source>
</evidence>
<feature type="domain" description="ABC3 transporter permease C-terminal" evidence="7">
    <location>
        <begin position="711"/>
        <end position="819"/>
    </location>
</feature>
<feature type="domain" description="MacB-like periplasmic core" evidence="8">
    <location>
        <begin position="22"/>
        <end position="222"/>
    </location>
</feature>
<name>A0A1T5A022_9SPHN</name>
<dbReference type="AlphaFoldDB" id="A0A1T5A022"/>
<keyword evidence="3 6" id="KW-0812">Transmembrane</keyword>
<feature type="transmembrane region" description="Helical" evidence="6">
    <location>
        <begin position="391"/>
        <end position="410"/>
    </location>
</feature>
<feature type="transmembrane region" description="Helical" evidence="6">
    <location>
        <begin position="794"/>
        <end position="821"/>
    </location>
</feature>
<proteinExistence type="predicted"/>
<evidence type="ECO:0000313" key="10">
    <source>
        <dbReference type="Proteomes" id="UP000189818"/>
    </source>
</evidence>
<evidence type="ECO:0000256" key="1">
    <source>
        <dbReference type="ARBA" id="ARBA00004651"/>
    </source>
</evidence>
<feature type="transmembrane region" description="Helical" evidence="6">
    <location>
        <begin position="707"/>
        <end position="729"/>
    </location>
</feature>
<evidence type="ECO:0000313" key="9">
    <source>
        <dbReference type="EMBL" id="SKB28342.1"/>
    </source>
</evidence>
<evidence type="ECO:0000256" key="4">
    <source>
        <dbReference type="ARBA" id="ARBA00022989"/>
    </source>
</evidence>
<dbReference type="PANTHER" id="PTHR30287">
    <property type="entry name" value="MEMBRANE COMPONENT OF PREDICTED ABC SUPERFAMILY METABOLITE UPTAKE TRANSPORTER"/>
    <property type="match status" value="1"/>
</dbReference>
<keyword evidence="4 6" id="KW-1133">Transmembrane helix</keyword>
<feature type="transmembrane region" description="Helical" evidence="6">
    <location>
        <begin position="416"/>
        <end position="439"/>
    </location>
</feature>
<dbReference type="Pfam" id="PF12704">
    <property type="entry name" value="MacB_PCD"/>
    <property type="match status" value="1"/>
</dbReference>
<feature type="transmembrane region" description="Helical" evidence="6">
    <location>
        <begin position="298"/>
        <end position="326"/>
    </location>
</feature>
<reference evidence="10" key="1">
    <citation type="submission" date="2017-02" db="EMBL/GenBank/DDBJ databases">
        <authorList>
            <person name="Varghese N."/>
            <person name="Submissions S."/>
        </authorList>
    </citation>
    <scope>NUCLEOTIDE SEQUENCE [LARGE SCALE GENOMIC DNA]</scope>
    <source>
        <strain evidence="10">UM2</strain>
    </source>
</reference>
<protein>
    <submittedName>
        <fullName evidence="9">Putative ABC transport system permease protein</fullName>
    </submittedName>
</protein>
<keyword evidence="10" id="KW-1185">Reference proteome</keyword>
<evidence type="ECO:0000259" key="8">
    <source>
        <dbReference type="Pfam" id="PF12704"/>
    </source>
</evidence>
<feature type="transmembrane region" description="Helical" evidence="6">
    <location>
        <begin position="253"/>
        <end position="277"/>
    </location>
</feature>
<evidence type="ECO:0000256" key="3">
    <source>
        <dbReference type="ARBA" id="ARBA00022692"/>
    </source>
</evidence>
<feature type="domain" description="ABC3 transporter permease C-terminal" evidence="7">
    <location>
        <begin position="257"/>
        <end position="374"/>
    </location>
</feature>
<dbReference type="OrthoDB" id="9775544at2"/>
<dbReference type="RefSeq" id="WP_079646371.1">
    <property type="nucleotide sequence ID" value="NZ_FUYM01000001.1"/>
</dbReference>
<organism evidence="9 10">
    <name type="scientific">Rhizorhabdus histidinilytica</name>
    <dbReference type="NCBI Taxonomy" id="439228"/>
    <lineage>
        <taxon>Bacteria</taxon>
        <taxon>Pseudomonadati</taxon>
        <taxon>Pseudomonadota</taxon>
        <taxon>Alphaproteobacteria</taxon>
        <taxon>Sphingomonadales</taxon>
        <taxon>Sphingomonadaceae</taxon>
        <taxon>Rhizorhabdus</taxon>
    </lineage>
</organism>
<dbReference type="STRING" id="439228.SAMN06295920_101426"/>
<evidence type="ECO:0000259" key="7">
    <source>
        <dbReference type="Pfam" id="PF02687"/>
    </source>
</evidence>
<sequence length="831" mass="87311">MKAAWALALRDMRGGLKGLRLLIICLFLGVAGLAGVGSLSRAITAELDSRGREILGGDIEMRVAQREAAPDERAAFVRQGAVSETIRLRAMASRADAAAAVLAELKSVDDRWPLYGALRLEPGALTSRPAGLDAMIAPALAERLSLRIGDRVRVGETSFRVAGLIAEEPDRVGEGFTLGPSILVSREGLAATRLVQPGSLFTARYRIRLPADRDAHAIAEQLGERFHDANWEVTDRTNAARGLRRLVDQLGQFLTLVGLTALVVAGIGVGNGVASWLDQRRPGIATLKILGASSATIFRIYLIQVAIVSTGAILAGLAVGTAVPAIVGQLAGDALPVAPKFAVFPLPLLISAVYGLLAALLFSLSPLARAGQVSPAAIFRARIEPLGWPRWRVLLPMLGAGLGIALLAIATARQPMLSAGFLAATAGIFALLGAIGWLVRRGARALPRPRRPLLRLAIANLHRPAAQTDRLIVALGLGLTLFVVLAVVQTSLTHQIEKTVPAVAPSFFALDVPTEDIDRFRSTVLARAPEARIDSVPSLRGSVVAVRGVRVTDMKPVPKGAWILNGDRGLTYSTRLAEGNEIVAGKWWPADYAGPPLISVEEQAAKALDLKPGDRMTLSVLGVEIETTVASIRRVNWETMGFNFGIVFAPGALEGAPHSYMATIAIPDAREAAVNRAVIAGFPSVSLIRVKDVVEQVSSIFGQLATAIRAAASVALAAGVAVLVGAVAASRRARLYDAVLLKLLGASRRQILTAQAIEYALLAAVIALLALAAGTAAGWYVVTRIFELAWAPDWPIVLGTLAAGALGTLGIGLLGSLLVLAARPAAALRSL</sequence>